<sequence length="90" mass="9968">MIAIARDAIKKIVLNAKMYITSIQMESVLNVQLHAPNAQVVHLMIAWQEAVILIIIITQLLFIATAHNAVQTVEIALHIQLVLAAMMDTI</sequence>
<name>A0ABR2KBC0_9EUKA</name>
<keyword evidence="1" id="KW-1133">Transmembrane helix</keyword>
<accession>A0ABR2KBC0</accession>
<protein>
    <submittedName>
        <fullName evidence="2">Uncharacterized protein</fullName>
    </submittedName>
</protein>
<evidence type="ECO:0000256" key="1">
    <source>
        <dbReference type="SAM" id="Phobius"/>
    </source>
</evidence>
<keyword evidence="1" id="KW-0472">Membrane</keyword>
<evidence type="ECO:0000313" key="3">
    <source>
        <dbReference type="Proteomes" id="UP001470230"/>
    </source>
</evidence>
<dbReference type="Proteomes" id="UP001470230">
    <property type="component" value="Unassembled WGS sequence"/>
</dbReference>
<reference evidence="2 3" key="1">
    <citation type="submission" date="2024-04" db="EMBL/GenBank/DDBJ databases">
        <title>Tritrichomonas musculus Genome.</title>
        <authorList>
            <person name="Alves-Ferreira E."/>
            <person name="Grigg M."/>
            <person name="Lorenzi H."/>
            <person name="Galac M."/>
        </authorList>
    </citation>
    <scope>NUCLEOTIDE SEQUENCE [LARGE SCALE GENOMIC DNA]</scope>
    <source>
        <strain evidence="2 3">EAF2021</strain>
    </source>
</reference>
<keyword evidence="1" id="KW-0812">Transmembrane</keyword>
<dbReference type="EMBL" id="JAPFFF010000006">
    <property type="protein sequence ID" value="KAK8887777.1"/>
    <property type="molecule type" value="Genomic_DNA"/>
</dbReference>
<proteinExistence type="predicted"/>
<organism evidence="2 3">
    <name type="scientific">Tritrichomonas musculus</name>
    <dbReference type="NCBI Taxonomy" id="1915356"/>
    <lineage>
        <taxon>Eukaryota</taxon>
        <taxon>Metamonada</taxon>
        <taxon>Parabasalia</taxon>
        <taxon>Tritrichomonadida</taxon>
        <taxon>Tritrichomonadidae</taxon>
        <taxon>Tritrichomonas</taxon>
    </lineage>
</organism>
<keyword evidence="3" id="KW-1185">Reference proteome</keyword>
<evidence type="ECO:0000313" key="2">
    <source>
        <dbReference type="EMBL" id="KAK8887777.1"/>
    </source>
</evidence>
<feature type="transmembrane region" description="Helical" evidence="1">
    <location>
        <begin position="50"/>
        <end position="70"/>
    </location>
</feature>
<gene>
    <name evidence="2" type="ORF">M9Y10_038834</name>
</gene>
<comment type="caution">
    <text evidence="2">The sequence shown here is derived from an EMBL/GenBank/DDBJ whole genome shotgun (WGS) entry which is preliminary data.</text>
</comment>